<dbReference type="InterPro" id="IPR046773">
    <property type="entry name" value="DOCKER_Lobe_C"/>
</dbReference>
<feature type="domain" description="PH" evidence="5">
    <location>
        <begin position="164"/>
        <end position="272"/>
    </location>
</feature>
<evidence type="ECO:0000259" key="6">
    <source>
        <dbReference type="PROSITE" id="PS51650"/>
    </source>
</evidence>
<dbReference type="PROSITE" id="PS50003">
    <property type="entry name" value="PH_DOMAIN"/>
    <property type="match status" value="1"/>
</dbReference>
<dbReference type="Pfam" id="PF20422">
    <property type="entry name" value="DHR-2_Lobe_B"/>
    <property type="match status" value="1"/>
</dbReference>
<feature type="domain" description="DOCKER" evidence="7">
    <location>
        <begin position="1567"/>
        <end position="2033"/>
    </location>
</feature>
<name>A0A3S0ZX04_ELYCH</name>
<dbReference type="InterPro" id="IPR021816">
    <property type="entry name" value="DOCK_C/D_N"/>
</dbReference>
<feature type="compositionally biased region" description="Polar residues" evidence="4">
    <location>
        <begin position="291"/>
        <end position="301"/>
    </location>
</feature>
<dbReference type="Gene3D" id="1.25.40.410">
    <property type="match status" value="1"/>
</dbReference>
<keyword evidence="1" id="KW-0597">Phosphoprotein</keyword>
<dbReference type="SUPFAM" id="SSF48371">
    <property type="entry name" value="ARM repeat"/>
    <property type="match status" value="1"/>
</dbReference>
<dbReference type="PANTHER" id="PTHR23317:SF26">
    <property type="entry name" value="ZIZIMIN, ISOFORM K"/>
    <property type="match status" value="1"/>
</dbReference>
<dbReference type="Pfam" id="PF11878">
    <property type="entry name" value="DOCK_C-D_N"/>
    <property type="match status" value="1"/>
</dbReference>
<comment type="similarity">
    <text evidence="3">Belongs to the DOCK family.</text>
</comment>
<dbReference type="InterPro" id="IPR027007">
    <property type="entry name" value="C2_DOCK-type_domain"/>
</dbReference>
<dbReference type="GO" id="GO:0007264">
    <property type="term" value="P:small GTPase-mediated signal transduction"/>
    <property type="evidence" value="ECO:0007669"/>
    <property type="project" value="InterPro"/>
</dbReference>
<evidence type="ECO:0000259" key="5">
    <source>
        <dbReference type="PROSITE" id="PS50003"/>
    </source>
</evidence>
<dbReference type="EMBL" id="RQTK01000587">
    <property type="protein sequence ID" value="RUS77352.1"/>
    <property type="molecule type" value="Genomic_DNA"/>
</dbReference>
<feature type="region of interest" description="Disordered" evidence="4">
    <location>
        <begin position="280"/>
        <end position="301"/>
    </location>
</feature>
<evidence type="ECO:0000256" key="3">
    <source>
        <dbReference type="PROSITE-ProRule" id="PRU00983"/>
    </source>
</evidence>
<proteinExistence type="inferred from homology"/>
<evidence type="ECO:0000259" key="7">
    <source>
        <dbReference type="PROSITE" id="PS51651"/>
    </source>
</evidence>
<dbReference type="InterPro" id="IPR043161">
    <property type="entry name" value="DOCK_C_lobe_A"/>
</dbReference>
<feature type="domain" description="C2 DOCK-type" evidence="6">
    <location>
        <begin position="676"/>
        <end position="788"/>
    </location>
</feature>
<dbReference type="Pfam" id="PF06920">
    <property type="entry name" value="DHR-2_Lobe_A"/>
    <property type="match status" value="2"/>
</dbReference>
<dbReference type="Pfam" id="PF00169">
    <property type="entry name" value="PH"/>
    <property type="match status" value="1"/>
</dbReference>
<protein>
    <recommendedName>
        <fullName evidence="10">Dedicator of cytokinesis protein 9</fullName>
    </recommendedName>
</protein>
<gene>
    <name evidence="8" type="ORF">EGW08_014889</name>
</gene>
<dbReference type="InterPro" id="IPR027357">
    <property type="entry name" value="DOCKER_dom"/>
</dbReference>
<keyword evidence="2" id="KW-0344">Guanine-nucleotide releasing factor</keyword>
<dbReference type="GO" id="GO:0005085">
    <property type="term" value="F:guanyl-nucleotide exchange factor activity"/>
    <property type="evidence" value="ECO:0007669"/>
    <property type="project" value="UniProtKB-KW"/>
</dbReference>
<evidence type="ECO:0000313" key="8">
    <source>
        <dbReference type="EMBL" id="RUS77352.1"/>
    </source>
</evidence>
<reference evidence="8 9" key="1">
    <citation type="submission" date="2019-01" db="EMBL/GenBank/DDBJ databases">
        <title>A draft genome assembly of the solar-powered sea slug Elysia chlorotica.</title>
        <authorList>
            <person name="Cai H."/>
            <person name="Li Q."/>
            <person name="Fang X."/>
            <person name="Li J."/>
            <person name="Curtis N.E."/>
            <person name="Altenburger A."/>
            <person name="Shibata T."/>
            <person name="Feng M."/>
            <person name="Maeda T."/>
            <person name="Schwartz J.A."/>
            <person name="Shigenobu S."/>
            <person name="Lundholm N."/>
            <person name="Nishiyama T."/>
            <person name="Yang H."/>
            <person name="Hasebe M."/>
            <person name="Li S."/>
            <person name="Pierce S.K."/>
            <person name="Wang J."/>
        </authorList>
    </citation>
    <scope>NUCLEOTIDE SEQUENCE [LARGE SCALE GENOMIC DNA]</scope>
    <source>
        <strain evidence="8">EC2010</strain>
        <tissue evidence="8">Whole organism of an adult</tissue>
    </source>
</reference>
<dbReference type="InterPro" id="IPR046769">
    <property type="entry name" value="DOCKER_Lobe_A"/>
</dbReference>
<dbReference type="Pfam" id="PF14429">
    <property type="entry name" value="DOCK-C2"/>
    <property type="match status" value="1"/>
</dbReference>
<dbReference type="Gene3D" id="2.60.40.150">
    <property type="entry name" value="C2 domain"/>
    <property type="match status" value="2"/>
</dbReference>
<dbReference type="PROSITE" id="PS51650">
    <property type="entry name" value="C2_DOCK"/>
    <property type="match status" value="1"/>
</dbReference>
<dbReference type="OrthoDB" id="47328at2759"/>
<evidence type="ECO:0000256" key="1">
    <source>
        <dbReference type="ARBA" id="ARBA00022553"/>
    </source>
</evidence>
<evidence type="ECO:0008006" key="10">
    <source>
        <dbReference type="Google" id="ProtNLM"/>
    </source>
</evidence>
<dbReference type="SUPFAM" id="SSF50729">
    <property type="entry name" value="PH domain-like"/>
    <property type="match status" value="1"/>
</dbReference>
<dbReference type="InterPro" id="IPR046770">
    <property type="entry name" value="DOCKER_Lobe_B"/>
</dbReference>
<dbReference type="Pfam" id="PF20421">
    <property type="entry name" value="DHR-2_Lobe_C"/>
    <property type="match status" value="1"/>
</dbReference>
<dbReference type="InterPro" id="IPR035892">
    <property type="entry name" value="C2_domain_sf"/>
</dbReference>
<organism evidence="8 9">
    <name type="scientific">Elysia chlorotica</name>
    <name type="common">Eastern emerald elysia</name>
    <name type="synonym">Sea slug</name>
    <dbReference type="NCBI Taxonomy" id="188477"/>
    <lineage>
        <taxon>Eukaryota</taxon>
        <taxon>Metazoa</taxon>
        <taxon>Spiralia</taxon>
        <taxon>Lophotrochozoa</taxon>
        <taxon>Mollusca</taxon>
        <taxon>Gastropoda</taxon>
        <taxon>Heterobranchia</taxon>
        <taxon>Euthyneura</taxon>
        <taxon>Panpulmonata</taxon>
        <taxon>Sacoglossa</taxon>
        <taxon>Placobranchoidea</taxon>
        <taxon>Plakobranchidae</taxon>
        <taxon>Elysia</taxon>
    </lineage>
</organism>
<accession>A0A3S0ZX04</accession>
<comment type="caution">
    <text evidence="8">The sequence shown here is derived from an EMBL/GenBank/DDBJ whole genome shotgun (WGS) entry which is preliminary data.</text>
</comment>
<dbReference type="Gene3D" id="1.20.58.740">
    <property type="match status" value="1"/>
</dbReference>
<dbReference type="InterPro" id="IPR016024">
    <property type="entry name" value="ARM-type_fold"/>
</dbReference>
<sequence>MERKFAEGLQRKGNAARIRETVSQALRESAIQSRPKLVEPVDYETFVVKNKVLLHNDPQRDMLCFPHDDVLVPPPAPARKIRTAESTVPAGAEEKATSLMVKECLKTYTSDLQMVKFKYQAYGGSYQQLPNADKKEPLQEHIFEIDAEVEEKDDDTLSRGFVSAFTKKGWLLKGPDSGKDNVISFTRQFKRRFFVLKQQSDYTHILEIHKDDKKLDAKGVIFLDLAQEVIKNPKKGKHCFEIRMQDRPSCLLAAESEADASDWISTLNKVINAAETASQISRDSFREENPPTGTGTPENYKESSINHPVVKYCRETDSSLAKARQETRQNLFAIYPDMRRTVFEEDCEEKEEGAVDVFPRQYSERFLLRLESLKFGLQLNLADDDNGKGNKKCNPEPFFLTFALYDASEAKKISEDFHLDPNEPEISAMIPADLLAAPDKLQTVNGRESTSPQLKGLQSSWLEQTSRQGIFSIVRRHQEIYLVARIEKVLQGGINQCIDPYIKGGDSKMALKVHRQMKQFCSHIGHYRMPFAWSAIALSPDGAMPRGITKLPIFKQETSKFSEEETLKLLVDLKRCSPKLLPLCSFPDTVTPSLVPVKPFAEPVTGSKAIPTFEVEEFIPDIASLCSAYDSYINNLYVMPMSLKYDGQKSFAKARNISCCVELRDSDEEGAVPLQVKVSLPVQLREKHHLLFRFYHVSCEASKSGSVSSNRASSGKKKDSIEMPVGFAWLPLLQEGRPVTGEKIIPVASSLPAFYLSHDSLSLTKSTGPDVKWVDGGKPLFKLNLHLVSTVYTQDHHLHNFFLHCQRVEQGGSLALDMNSVNKIKSLLAMEVSTYVHFLPTLVNQLLQLLSKTVSEDVAVNSVRVLIHIVSEVHSAHKHDSLEKYVKYMFRPDKGSKNQRTVHEELSKHLTTILRPANTDPLVVTRFLKHAWFFFDILLKSMTLYLIDTDRVRMPRNERFAAECQFRIQNLLHVVTLHIIQKCNDYKDETKNANHSLANFVKSCFTLMDRGYVFRLVSKYIENFNPGDSKTLHDFKFEFLRIVCSHEHFIPLSLPLMRKGMVKNFKDLKHDYNLSEEFRHQHYLVGLLLFELRLALTEDRPIRRAAITVMRNQLAKHAFDDRYASRNQQGRIAALYLPLIGVLLDSKNLLLQIMPTGSGQAAVKKGKAPAPVQNGDATSHRSSSIKRLHHSFITLDWLSPQAVWYTRILCKNCIFIVVLCFNHQSSIKRLHHSFVVALHRAVWYTRILCKNCIFIVVLCFNHQSSIKRLHHSFVVALDWLSPQAVWYTRILCKNCIFIVVLCCIGQSSIKRLHHSFDVALYRAFGTLRYYVKIVYLLLFSPTPSDAMAMIRALQEANISTEVGLVVLDILSLFCTTFKKDLEARGGDNDMMHTVFQIYLNFLRSSQSETLQKHVFGAWRAFIKKFQSVLFKGSADMCGELCFEILRCCNSKLNSTRREACALLYLLMRSNFEFSNRKSFTRVHLQVIISVSQLIGVVVGLSTTRFQESLAIVNNYAGSDKSIQKTPFPGEVRDLTKRIRTVLMATAQMKENENDPELLVDLQYSLAQSYASTPELRKTWLHAMAKLHIRKGIPLPPTFFPSPILPTPPSLTSEKSPFLMCSLAMAWSQVLRSSGVLAYPQGCSSFGFISPNIVAEEAGIKDDSGMQDVQYTEETLVEFLEKGAEYLEKAERFEVLGDIYKLIIPIYEKLRNFQKLESSYQYLSQAYSSVLSVMKSGKRLLGKYYMVTLYGQVTPHFNNMLTPCMAQTYFEDEDKKEYIYKEPKVTSLTEIRERLQKLFSEKFGRENVQMINDSKKISVSDLDPKYAYVQVIYVTPYFEEKDLGSRVTDFERNNNVRSFMYELPFTRSGKGHGSIQEQHKRRFIVTTTHSFPFVKKRIEVKEGGHREIVLTPIEVAIDEMQIKVADLKEAINSPVPDMKRLHLKLQGAVSAQVNAGPLAYAEAFLNPETISKYPSDKSDRLKAVFREFVATCKDALDLNAKLISTQLKEYHESLKAGFMEIAERLSVLLGEKIVPPDWANAHQRQSMTFISGASGTSIA</sequence>
<dbReference type="InterPro" id="IPR011993">
    <property type="entry name" value="PH-like_dom_sf"/>
</dbReference>
<keyword evidence="9" id="KW-1185">Reference proteome</keyword>
<dbReference type="SMART" id="SM00233">
    <property type="entry name" value="PH"/>
    <property type="match status" value="1"/>
</dbReference>
<dbReference type="InterPro" id="IPR026791">
    <property type="entry name" value="DOCK"/>
</dbReference>
<dbReference type="InterPro" id="IPR001849">
    <property type="entry name" value="PH_domain"/>
</dbReference>
<dbReference type="InterPro" id="IPR043162">
    <property type="entry name" value="DOCK_C_lobe_C"/>
</dbReference>
<dbReference type="Gene3D" id="2.30.29.30">
    <property type="entry name" value="Pleckstrin-homology domain (PH domain)/Phosphotyrosine-binding domain (PTB)"/>
    <property type="match status" value="1"/>
</dbReference>
<dbReference type="Proteomes" id="UP000271974">
    <property type="component" value="Unassembled WGS sequence"/>
</dbReference>
<dbReference type="PANTHER" id="PTHR23317">
    <property type="entry name" value="DEDICATOR OF CYTOKINESIS DOCK"/>
    <property type="match status" value="1"/>
</dbReference>
<evidence type="ECO:0000256" key="2">
    <source>
        <dbReference type="ARBA" id="ARBA00022658"/>
    </source>
</evidence>
<dbReference type="PROSITE" id="PS51651">
    <property type="entry name" value="DOCKER"/>
    <property type="match status" value="1"/>
</dbReference>
<dbReference type="STRING" id="188477.A0A3S0ZX04"/>
<evidence type="ECO:0000313" key="9">
    <source>
        <dbReference type="Proteomes" id="UP000271974"/>
    </source>
</evidence>
<evidence type="ECO:0000256" key="4">
    <source>
        <dbReference type="SAM" id="MobiDB-lite"/>
    </source>
</evidence>